<name>A0A9N9Q104_9HELO</name>
<keyword evidence="2" id="KW-1185">Reference proteome</keyword>
<gene>
    <name evidence="1" type="ORF">HYALB_00000825</name>
</gene>
<protein>
    <submittedName>
        <fullName evidence="1">Uncharacterized protein</fullName>
    </submittedName>
</protein>
<sequence>MTALSSYEFASNDLGNTASETALLPHNIPIITKGGIGGRGNYRKTSNASVALPFTLQTASGRSEPYYQPPIVGSRTALPSGADKMKERLVGLFRGGK</sequence>
<dbReference type="EMBL" id="CAJVRM010000003">
    <property type="protein sequence ID" value="CAG8970847.1"/>
    <property type="molecule type" value="Genomic_DNA"/>
</dbReference>
<organism evidence="1 2">
    <name type="scientific">Hymenoscyphus albidus</name>
    <dbReference type="NCBI Taxonomy" id="595503"/>
    <lineage>
        <taxon>Eukaryota</taxon>
        <taxon>Fungi</taxon>
        <taxon>Dikarya</taxon>
        <taxon>Ascomycota</taxon>
        <taxon>Pezizomycotina</taxon>
        <taxon>Leotiomycetes</taxon>
        <taxon>Helotiales</taxon>
        <taxon>Helotiaceae</taxon>
        <taxon>Hymenoscyphus</taxon>
    </lineage>
</organism>
<dbReference type="AlphaFoldDB" id="A0A9N9Q104"/>
<reference evidence="1" key="1">
    <citation type="submission" date="2021-07" db="EMBL/GenBank/DDBJ databases">
        <authorList>
            <person name="Durling M."/>
        </authorList>
    </citation>
    <scope>NUCLEOTIDE SEQUENCE</scope>
</reference>
<proteinExistence type="predicted"/>
<evidence type="ECO:0000313" key="1">
    <source>
        <dbReference type="EMBL" id="CAG8970847.1"/>
    </source>
</evidence>
<accession>A0A9N9Q104</accession>
<dbReference type="Proteomes" id="UP000701801">
    <property type="component" value="Unassembled WGS sequence"/>
</dbReference>
<comment type="caution">
    <text evidence="1">The sequence shown here is derived from an EMBL/GenBank/DDBJ whole genome shotgun (WGS) entry which is preliminary data.</text>
</comment>
<evidence type="ECO:0000313" key="2">
    <source>
        <dbReference type="Proteomes" id="UP000701801"/>
    </source>
</evidence>